<evidence type="ECO:0000256" key="3">
    <source>
        <dbReference type="ARBA" id="ARBA00022737"/>
    </source>
</evidence>
<feature type="domain" description="Secretion system C-terminal sorting" evidence="4">
    <location>
        <begin position="629"/>
        <end position="696"/>
    </location>
</feature>
<sequence>MKKLYFLFFFSIGVLGNAQIVNIPDANFKTRLLAASPSNTIAKNLSGSYFKIDSNSDGIIQVSEAEQVSYIYLNQYNGAGIYSLVGINEFPNLTYFSCSDANLYELDIHGLQYLEVINVIYSGIDIVTLYDLPTLKTLSIWYNNLTELDLSNLSSLLSLNCYQNSITNLDISMLTNLNTLTCNNNQLVSLNMKNGRNQTIQNGMLQGYSGYPTLRFICVDESELSYVENIVSNIEGSELVVVNDYCTFVPGGEYFTVNGNIKFDSNNNGCDGLDINYSNLHFSITDGTNNGSLISDNSGNYYIPVQAGNHTITPNLENPSYFNVSPTSFTVDFPTQASPFTQDFCVTANGVKSDIEIVLLPITTARPGFDADYKLVYRNKGNQVENGTVSLTFDDARLDFVSSNPVYNSSVTNSFTWNYSNLQPFETREIGIVFNVNSPMETPAVNNGDILNYTATITTANTDETPTDNTFTLDQIVVGSYDPNDKTCLEGTTITPSEVGNYVHYVIRFENTGTFPAENIVVKDMIDLAKFDIETLVPLKSSHDFYTRINGNKVEFIFENINLDFNDATNDGYVVFKIKTKPSLVLGDTFTNNANIYFDYNFPITTNTYTTTVAALSTQDFDFGTYFTLYPNPSKDVLNIQTKQDLAVNSIEIYNQLGQIVMAVTNAVNAVNVTNLASGTYFVKINTEKGSANAKFVKE</sequence>
<dbReference type="RefSeq" id="WP_264369201.1">
    <property type="nucleotide sequence ID" value="NZ_JAPCIO010000006.1"/>
</dbReference>
<keyword evidence="2" id="KW-0732">Signal</keyword>
<keyword evidence="3" id="KW-0677">Repeat</keyword>
<dbReference type="InterPro" id="IPR055353">
    <property type="entry name" value="DUF7619"/>
</dbReference>
<dbReference type="InterPro" id="IPR032675">
    <property type="entry name" value="LRR_dom_sf"/>
</dbReference>
<accession>A0ABT3EIR0</accession>
<evidence type="ECO:0000259" key="5">
    <source>
        <dbReference type="Pfam" id="PF24595"/>
    </source>
</evidence>
<evidence type="ECO:0000313" key="6">
    <source>
        <dbReference type="EMBL" id="MCW1148457.1"/>
    </source>
</evidence>
<dbReference type="Gene3D" id="3.80.10.10">
    <property type="entry name" value="Ribonuclease Inhibitor"/>
    <property type="match status" value="1"/>
</dbReference>
<dbReference type="PANTHER" id="PTHR47566">
    <property type="match status" value="1"/>
</dbReference>
<evidence type="ECO:0000259" key="4">
    <source>
        <dbReference type="Pfam" id="PF18962"/>
    </source>
</evidence>
<feature type="domain" description="DUF7619" evidence="5">
    <location>
        <begin position="482"/>
        <end position="612"/>
    </location>
</feature>
<proteinExistence type="predicted"/>
<dbReference type="Pfam" id="PF24595">
    <property type="entry name" value="DUF7619"/>
    <property type="match status" value="1"/>
</dbReference>
<dbReference type="NCBIfam" id="TIGR04183">
    <property type="entry name" value="Por_Secre_tail"/>
    <property type="match status" value="1"/>
</dbReference>
<dbReference type="Pfam" id="PF18962">
    <property type="entry name" value="Por_Secre_tail"/>
    <property type="match status" value="1"/>
</dbReference>
<reference evidence="6" key="1">
    <citation type="submission" date="2022-10" db="EMBL/GenBank/DDBJ databases">
        <title>Flavobacterium sp. nov., a bacterium isolated from lake sediment.</title>
        <authorList>
            <person name="Qu J.-H."/>
        </authorList>
    </citation>
    <scope>NUCLEOTIDE SEQUENCE</scope>
    <source>
        <strain evidence="6">TH16-21</strain>
    </source>
</reference>
<organism evidence="6 7">
    <name type="scientific">Flavobacterium lacisediminis</name>
    <dbReference type="NCBI Taxonomy" id="2989705"/>
    <lineage>
        <taxon>Bacteria</taxon>
        <taxon>Pseudomonadati</taxon>
        <taxon>Bacteroidota</taxon>
        <taxon>Flavobacteriia</taxon>
        <taxon>Flavobacteriales</taxon>
        <taxon>Flavobacteriaceae</taxon>
        <taxon>Flavobacterium</taxon>
    </lineage>
</organism>
<dbReference type="InterPro" id="IPR026444">
    <property type="entry name" value="Secre_tail"/>
</dbReference>
<dbReference type="EMBL" id="JAPCIO010000006">
    <property type="protein sequence ID" value="MCW1148457.1"/>
    <property type="molecule type" value="Genomic_DNA"/>
</dbReference>
<name>A0ABT3EIR0_9FLAO</name>
<protein>
    <submittedName>
        <fullName evidence="6">T9SS type A sorting domain-containing protein</fullName>
    </submittedName>
</protein>
<evidence type="ECO:0000256" key="1">
    <source>
        <dbReference type="ARBA" id="ARBA00022614"/>
    </source>
</evidence>
<dbReference type="SUPFAM" id="SSF52058">
    <property type="entry name" value="L domain-like"/>
    <property type="match status" value="1"/>
</dbReference>
<evidence type="ECO:0000256" key="2">
    <source>
        <dbReference type="ARBA" id="ARBA00022729"/>
    </source>
</evidence>
<gene>
    <name evidence="6" type="ORF">OJ995_09515</name>
</gene>
<dbReference type="InterPro" id="IPR052574">
    <property type="entry name" value="CDIRP"/>
</dbReference>
<keyword evidence="7" id="KW-1185">Reference proteome</keyword>
<comment type="caution">
    <text evidence="6">The sequence shown here is derived from an EMBL/GenBank/DDBJ whole genome shotgun (WGS) entry which is preliminary data.</text>
</comment>
<evidence type="ECO:0000313" key="7">
    <source>
        <dbReference type="Proteomes" id="UP001165677"/>
    </source>
</evidence>
<dbReference type="Proteomes" id="UP001165677">
    <property type="component" value="Unassembled WGS sequence"/>
</dbReference>
<keyword evidence="1" id="KW-0433">Leucine-rich repeat</keyword>
<dbReference type="PANTHER" id="PTHR47566:SF1">
    <property type="entry name" value="PROTEIN NUD1"/>
    <property type="match status" value="1"/>
</dbReference>